<proteinExistence type="predicted"/>
<reference evidence="1" key="2">
    <citation type="journal article" date="2015" name="Fish Shellfish Immunol.">
        <title>Early steps in the European eel (Anguilla anguilla)-Vibrio vulnificus interaction in the gills: Role of the RtxA13 toxin.</title>
        <authorList>
            <person name="Callol A."/>
            <person name="Pajuelo D."/>
            <person name="Ebbesson L."/>
            <person name="Teles M."/>
            <person name="MacKenzie S."/>
            <person name="Amaro C."/>
        </authorList>
    </citation>
    <scope>NUCLEOTIDE SEQUENCE</scope>
</reference>
<reference evidence="1" key="1">
    <citation type="submission" date="2014-11" db="EMBL/GenBank/DDBJ databases">
        <authorList>
            <person name="Amaro Gonzalez C."/>
        </authorList>
    </citation>
    <scope>NUCLEOTIDE SEQUENCE</scope>
</reference>
<accession>A0A0E9VSB5</accession>
<organism evidence="1">
    <name type="scientific">Anguilla anguilla</name>
    <name type="common">European freshwater eel</name>
    <name type="synonym">Muraena anguilla</name>
    <dbReference type="NCBI Taxonomy" id="7936"/>
    <lineage>
        <taxon>Eukaryota</taxon>
        <taxon>Metazoa</taxon>
        <taxon>Chordata</taxon>
        <taxon>Craniata</taxon>
        <taxon>Vertebrata</taxon>
        <taxon>Euteleostomi</taxon>
        <taxon>Actinopterygii</taxon>
        <taxon>Neopterygii</taxon>
        <taxon>Teleostei</taxon>
        <taxon>Anguilliformes</taxon>
        <taxon>Anguillidae</taxon>
        <taxon>Anguilla</taxon>
    </lineage>
</organism>
<sequence>MRQVVNVFTASLLKYFQNAHVAANAISLPSLNDTRFCRLLSGDIWRTGSNCSPGLVIFGYGVFVLYV</sequence>
<name>A0A0E9VSB5_ANGAN</name>
<protein>
    <submittedName>
        <fullName evidence="1">Uncharacterized protein</fullName>
    </submittedName>
</protein>
<dbReference type="EMBL" id="GBXM01027553">
    <property type="protein sequence ID" value="JAH81024.1"/>
    <property type="molecule type" value="Transcribed_RNA"/>
</dbReference>
<dbReference type="AlphaFoldDB" id="A0A0E9VSB5"/>
<evidence type="ECO:0000313" key="1">
    <source>
        <dbReference type="EMBL" id="JAH81024.1"/>
    </source>
</evidence>